<gene>
    <name evidence="1" type="ORF">DAI18_15415</name>
</gene>
<protein>
    <submittedName>
        <fullName evidence="1">Uncharacterized protein</fullName>
    </submittedName>
</protein>
<accession>A0A2S0PD06</accession>
<evidence type="ECO:0000313" key="2">
    <source>
        <dbReference type="Proteomes" id="UP000244173"/>
    </source>
</evidence>
<organism evidence="1 2">
    <name type="scientific">Microvirgula aerodenitrificans</name>
    <dbReference type="NCBI Taxonomy" id="57480"/>
    <lineage>
        <taxon>Bacteria</taxon>
        <taxon>Pseudomonadati</taxon>
        <taxon>Pseudomonadota</taxon>
        <taxon>Betaproteobacteria</taxon>
        <taxon>Neisseriales</taxon>
        <taxon>Aquaspirillaceae</taxon>
        <taxon>Microvirgula</taxon>
    </lineage>
</organism>
<reference evidence="1 2" key="1">
    <citation type="submission" date="2018-04" db="EMBL/GenBank/DDBJ databases">
        <title>Denitrifier Microvirgula.</title>
        <authorList>
            <person name="Anderson E."/>
            <person name="Jang J."/>
            <person name="Ishii S."/>
        </authorList>
    </citation>
    <scope>NUCLEOTIDE SEQUENCE [LARGE SCALE GENOMIC DNA]</scope>
    <source>
        <strain evidence="1 2">BE2.4</strain>
    </source>
</reference>
<keyword evidence="2" id="KW-1185">Reference proteome</keyword>
<dbReference type="OrthoDB" id="5141067at2"/>
<dbReference type="EMBL" id="CP028519">
    <property type="protein sequence ID" value="AVY95270.1"/>
    <property type="molecule type" value="Genomic_DNA"/>
</dbReference>
<name>A0A2S0PD06_9NEIS</name>
<evidence type="ECO:0000313" key="1">
    <source>
        <dbReference type="EMBL" id="AVY95270.1"/>
    </source>
</evidence>
<dbReference type="AlphaFoldDB" id="A0A2S0PD06"/>
<dbReference type="KEGG" id="maer:DAI18_15415"/>
<dbReference type="RefSeq" id="WP_107889859.1">
    <property type="nucleotide sequence ID" value="NZ_CP028519.1"/>
</dbReference>
<dbReference type="Proteomes" id="UP000244173">
    <property type="component" value="Chromosome"/>
</dbReference>
<sequence>MAWSLRELEDVLAAINGGLQPAEIEAFKRFCDEHVWHRLCNLANMYEELVREWFLPTVLAQFASYPEQGKVQKSNV</sequence>
<proteinExistence type="predicted"/>